<name>A0A1D8NQ92_YARLL</name>
<dbReference type="AlphaFoldDB" id="A0A1D8NQ92"/>
<proteinExistence type="predicted"/>
<dbReference type="EMBL" id="CP017558">
    <property type="protein sequence ID" value="AOW07807.1"/>
    <property type="molecule type" value="Genomic_DNA"/>
</dbReference>
<dbReference type="RefSeq" id="XP_068139594.1">
    <property type="nucleotide sequence ID" value="XM_068283493.1"/>
</dbReference>
<dbReference type="Proteomes" id="UP000182444">
    <property type="component" value="Chromosome 1F"/>
</dbReference>
<evidence type="ECO:0000313" key="1">
    <source>
        <dbReference type="EMBL" id="AOW07807.1"/>
    </source>
</evidence>
<evidence type="ECO:0000313" key="2">
    <source>
        <dbReference type="Proteomes" id="UP000182444"/>
    </source>
</evidence>
<sequence length="129" mass="14639">MGPARRKRKTGTSYRDHNQNRLAHTACSNGHTNRLKGANQWVSCGQPIGPSLPLVTAHRESGGFFCKSSISAALINWRSCEPNRLMHSSWPRCVPQALLIETVWVRKRQHFEREPERGGWPTSLRGRPQ</sequence>
<gene>
    <name evidence="1" type="ORF">YALI1_F35549g</name>
</gene>
<organism evidence="1 2">
    <name type="scientific">Yarrowia lipolytica</name>
    <name type="common">Candida lipolytica</name>
    <dbReference type="NCBI Taxonomy" id="4952"/>
    <lineage>
        <taxon>Eukaryota</taxon>
        <taxon>Fungi</taxon>
        <taxon>Dikarya</taxon>
        <taxon>Ascomycota</taxon>
        <taxon>Saccharomycotina</taxon>
        <taxon>Dipodascomycetes</taxon>
        <taxon>Dipodascales</taxon>
        <taxon>Dipodascales incertae sedis</taxon>
        <taxon>Yarrowia</taxon>
    </lineage>
</organism>
<dbReference type="VEuPathDB" id="FungiDB:YALI1_F35549g"/>
<protein>
    <submittedName>
        <fullName evidence="1">Uncharacterized protein</fullName>
    </submittedName>
</protein>
<accession>A0A1D8NQ92</accession>
<dbReference type="GeneID" id="94584072"/>
<reference evidence="1 2" key="1">
    <citation type="journal article" date="2016" name="PLoS ONE">
        <title>Sequence Assembly of Yarrowia lipolytica Strain W29/CLIB89 Shows Transposable Element Diversity.</title>
        <authorList>
            <person name="Magnan C."/>
            <person name="Yu J."/>
            <person name="Chang I."/>
            <person name="Jahn E."/>
            <person name="Kanomata Y."/>
            <person name="Wu J."/>
            <person name="Zeller M."/>
            <person name="Oakes M."/>
            <person name="Baldi P."/>
            <person name="Sandmeyer S."/>
        </authorList>
    </citation>
    <scope>NUCLEOTIDE SEQUENCE [LARGE SCALE GENOMIC DNA]</scope>
    <source>
        <strain evidence="2">CLIB89(W29)</strain>
    </source>
</reference>